<keyword evidence="1" id="KW-0732">Signal</keyword>
<gene>
    <name evidence="2" type="ORF">XELAEV_18022136mg</name>
</gene>
<dbReference type="AlphaFoldDB" id="A0A974D2L5"/>
<sequence>MAGSLVCLGQVVLLLSFLIPSSTSLPALERRVQRHADGLITHILSRARSDAAVKHFLNSAINHKRSDSEAASSNDLVESDQDLEEMCFNGLYQSFLNKSQSVEDALESAQIIYKLVCPAVIQRIMDQKEIHLQ</sequence>
<organism evidence="2 3">
    <name type="scientific">Xenopus laevis</name>
    <name type="common">African clawed frog</name>
    <dbReference type="NCBI Taxonomy" id="8355"/>
    <lineage>
        <taxon>Eukaryota</taxon>
        <taxon>Metazoa</taxon>
        <taxon>Chordata</taxon>
        <taxon>Craniata</taxon>
        <taxon>Vertebrata</taxon>
        <taxon>Euteleostomi</taxon>
        <taxon>Amphibia</taxon>
        <taxon>Batrachia</taxon>
        <taxon>Anura</taxon>
        <taxon>Pipoidea</taxon>
        <taxon>Pipidae</taxon>
        <taxon>Xenopodinae</taxon>
        <taxon>Xenopus</taxon>
        <taxon>Xenopus</taxon>
    </lineage>
</organism>
<evidence type="ECO:0000313" key="3">
    <source>
        <dbReference type="Proteomes" id="UP000694892"/>
    </source>
</evidence>
<feature type="signal peptide" evidence="1">
    <location>
        <begin position="1"/>
        <end position="24"/>
    </location>
</feature>
<feature type="chain" id="PRO_5038069414" evidence="1">
    <location>
        <begin position="25"/>
        <end position="133"/>
    </location>
</feature>
<proteinExistence type="predicted"/>
<dbReference type="EMBL" id="CM004472">
    <property type="protein sequence ID" value="OCT83998.1"/>
    <property type="molecule type" value="Genomic_DNA"/>
</dbReference>
<reference evidence="3" key="1">
    <citation type="journal article" date="2016" name="Nature">
        <title>Genome evolution in the allotetraploid frog Xenopus laevis.</title>
        <authorList>
            <person name="Session A.M."/>
            <person name="Uno Y."/>
            <person name="Kwon T."/>
            <person name="Chapman J.A."/>
            <person name="Toyoda A."/>
            <person name="Takahashi S."/>
            <person name="Fukui A."/>
            <person name="Hikosaka A."/>
            <person name="Suzuki A."/>
            <person name="Kondo M."/>
            <person name="van Heeringen S.J."/>
            <person name="Quigley I."/>
            <person name="Heinz S."/>
            <person name="Ogino H."/>
            <person name="Ochi H."/>
            <person name="Hellsten U."/>
            <person name="Lyons J.B."/>
            <person name="Simakov O."/>
            <person name="Putnam N."/>
            <person name="Stites J."/>
            <person name="Kuroki Y."/>
            <person name="Tanaka T."/>
            <person name="Michiue T."/>
            <person name="Watanabe M."/>
            <person name="Bogdanovic O."/>
            <person name="Lister R."/>
            <person name="Georgiou G."/>
            <person name="Paranjpe S.S."/>
            <person name="van Kruijsbergen I."/>
            <person name="Shu S."/>
            <person name="Carlson J."/>
            <person name="Kinoshita T."/>
            <person name="Ohta Y."/>
            <person name="Mawaribuchi S."/>
            <person name="Jenkins J."/>
            <person name="Grimwood J."/>
            <person name="Schmutz J."/>
            <person name="Mitros T."/>
            <person name="Mozaffari S.V."/>
            <person name="Suzuki Y."/>
            <person name="Haramoto Y."/>
            <person name="Yamamoto T.S."/>
            <person name="Takagi C."/>
            <person name="Heald R."/>
            <person name="Miller K."/>
            <person name="Haudenschild C."/>
            <person name="Kitzman J."/>
            <person name="Nakayama T."/>
            <person name="Izutsu Y."/>
            <person name="Robert J."/>
            <person name="Fortriede J."/>
            <person name="Burns K."/>
            <person name="Lotay V."/>
            <person name="Karimi K."/>
            <person name="Yasuoka Y."/>
            <person name="Dichmann D.S."/>
            <person name="Flajnik M.F."/>
            <person name="Houston D.W."/>
            <person name="Shendure J."/>
            <person name="DuPasquier L."/>
            <person name="Vize P.D."/>
            <person name="Zorn A.M."/>
            <person name="Ito M."/>
            <person name="Marcotte E.M."/>
            <person name="Wallingford J.B."/>
            <person name="Ito Y."/>
            <person name="Asashima M."/>
            <person name="Ueno N."/>
            <person name="Matsuda Y."/>
            <person name="Veenstra G.J."/>
            <person name="Fujiyama A."/>
            <person name="Harland R.M."/>
            <person name="Taira M."/>
            <person name="Rokhsar D.S."/>
        </authorList>
    </citation>
    <scope>NUCLEOTIDE SEQUENCE [LARGE SCALE GENOMIC DNA]</scope>
    <source>
        <strain evidence="3">J</strain>
    </source>
</reference>
<name>A0A974D2L5_XENLA</name>
<protein>
    <submittedName>
        <fullName evidence="2">Uncharacterized protein</fullName>
    </submittedName>
</protein>
<accession>A0A974D2L5</accession>
<evidence type="ECO:0000313" key="2">
    <source>
        <dbReference type="EMBL" id="OCT83998.1"/>
    </source>
</evidence>
<evidence type="ECO:0000256" key="1">
    <source>
        <dbReference type="SAM" id="SignalP"/>
    </source>
</evidence>
<dbReference type="Proteomes" id="UP000694892">
    <property type="component" value="Chromosome 4L"/>
</dbReference>